<dbReference type="Pfam" id="PF13520">
    <property type="entry name" value="AA_permease_2"/>
    <property type="match status" value="1"/>
</dbReference>
<evidence type="ECO:0008006" key="9">
    <source>
        <dbReference type="Google" id="ProtNLM"/>
    </source>
</evidence>
<keyword evidence="4 6" id="KW-0472">Membrane</keyword>
<feature type="transmembrane region" description="Helical" evidence="6">
    <location>
        <begin position="242"/>
        <end position="260"/>
    </location>
</feature>
<feature type="transmembrane region" description="Helical" evidence="6">
    <location>
        <begin position="202"/>
        <end position="222"/>
    </location>
</feature>
<accession>A0A4Z1HU77</accession>
<dbReference type="Gene3D" id="1.20.1740.10">
    <property type="entry name" value="Amino acid/polyamine transporter I"/>
    <property type="match status" value="1"/>
</dbReference>
<feature type="transmembrane region" description="Helical" evidence="6">
    <location>
        <begin position="331"/>
        <end position="355"/>
    </location>
</feature>
<dbReference type="GO" id="GO:0016020">
    <property type="term" value="C:membrane"/>
    <property type="evidence" value="ECO:0007669"/>
    <property type="project" value="UniProtKB-SubCell"/>
</dbReference>
<feature type="transmembrane region" description="Helical" evidence="6">
    <location>
        <begin position="78"/>
        <end position="106"/>
    </location>
</feature>
<feature type="transmembrane region" description="Helical" evidence="6">
    <location>
        <begin position="53"/>
        <end position="72"/>
    </location>
</feature>
<evidence type="ECO:0000256" key="5">
    <source>
        <dbReference type="SAM" id="MobiDB-lite"/>
    </source>
</evidence>
<sequence length="538" mass="59322">MRDYSNNSSSLPKYDGTDQIGESPKTGVGTQSNYSQEEEGESAYRTNDARRQIGPISAIFLIFNRMIGTGIFSTPSTIVALSGSVGLALFIWVAGMLIAAAGLATYMEFGTGLPRNGGEKNYLEYVFRRPKFLVTSMYAMYVVILGWAGSNSVVFGEYILSAAEVEVTRWNQRGVGLACITAAFLIHGCSVRWGLRLQNLLGVIKLLILLLIIISGFVALGGHLRIEKPNNFTNAFEGTTGSAYGVVTALYNVIWSYIGYSNANYALSETKNPVKTLKMAAPTALAIVGVLYMLVNIAYFAAVPKEEIMTSGRILAVSFFRNMFGSRAERVLSVFVALSAFGNVLSVIFSQGRIVQEIGREGILPFSRLWASNKPFNTPFMGLFEYWLVSVIIMLAPPPGDAYNFILNVISYPLAVVNVFVSLALLILYARPFSADRHPQHWAPPFRATWPVVLFFLLSNVYLVIAPFVPPDEGQNVYESLPYYLHCVVGIAFFGAGAIYWLLWAQILPRIGGYKLVRENIVTDDGWSGSVFRRIKSE</sequence>
<dbReference type="OrthoDB" id="5982228at2759"/>
<comment type="subcellular location">
    <subcellularLocation>
        <location evidence="1">Membrane</location>
        <topology evidence="1">Multi-pass membrane protein</topology>
    </subcellularLocation>
</comment>
<dbReference type="Proteomes" id="UP000297452">
    <property type="component" value="Unassembled WGS sequence"/>
</dbReference>
<feature type="transmembrane region" description="Helical" evidence="6">
    <location>
        <begin position="175"/>
        <end position="195"/>
    </location>
</feature>
<gene>
    <name evidence="7" type="ORF">BOTNAR_0471g00030</name>
</gene>
<feature type="transmembrane region" description="Helical" evidence="6">
    <location>
        <begin position="132"/>
        <end position="155"/>
    </location>
</feature>
<feature type="transmembrane region" description="Helical" evidence="6">
    <location>
        <begin position="481"/>
        <end position="503"/>
    </location>
</feature>
<feature type="transmembrane region" description="Helical" evidence="6">
    <location>
        <begin position="402"/>
        <end position="429"/>
    </location>
</feature>
<feature type="transmembrane region" description="Helical" evidence="6">
    <location>
        <begin position="450"/>
        <end position="469"/>
    </location>
</feature>
<keyword evidence="8" id="KW-1185">Reference proteome</keyword>
<dbReference type="PANTHER" id="PTHR11785">
    <property type="entry name" value="AMINO ACID TRANSPORTER"/>
    <property type="match status" value="1"/>
</dbReference>
<evidence type="ECO:0000256" key="6">
    <source>
        <dbReference type="SAM" id="Phobius"/>
    </source>
</evidence>
<dbReference type="PANTHER" id="PTHR11785:SF498">
    <property type="entry name" value="HIGH-AFFINITY METHIONINE PERMEASE"/>
    <property type="match status" value="1"/>
</dbReference>
<evidence type="ECO:0000256" key="3">
    <source>
        <dbReference type="ARBA" id="ARBA00022989"/>
    </source>
</evidence>
<evidence type="ECO:0000256" key="1">
    <source>
        <dbReference type="ARBA" id="ARBA00004141"/>
    </source>
</evidence>
<evidence type="ECO:0000256" key="4">
    <source>
        <dbReference type="ARBA" id="ARBA00023136"/>
    </source>
</evidence>
<feature type="transmembrane region" description="Helical" evidence="6">
    <location>
        <begin position="281"/>
        <end position="302"/>
    </location>
</feature>
<dbReference type="PIRSF" id="PIRSF006060">
    <property type="entry name" value="AA_transporter"/>
    <property type="match status" value="1"/>
</dbReference>
<evidence type="ECO:0000313" key="8">
    <source>
        <dbReference type="Proteomes" id="UP000297452"/>
    </source>
</evidence>
<reference evidence="7 8" key="1">
    <citation type="submission" date="2017-12" db="EMBL/GenBank/DDBJ databases">
        <title>Comparative genomics of Botrytis spp.</title>
        <authorList>
            <person name="Valero-Jimenez C.A."/>
            <person name="Tapia P."/>
            <person name="Veloso J."/>
            <person name="Silva-Moreno E."/>
            <person name="Staats M."/>
            <person name="Valdes J.H."/>
            <person name="Van Kan J.A.L."/>
        </authorList>
    </citation>
    <scope>NUCLEOTIDE SEQUENCE [LARGE SCALE GENOMIC DNA]</scope>
    <source>
        <strain evidence="7 8">MUCL2120</strain>
    </source>
</reference>
<feature type="compositionally biased region" description="Polar residues" evidence="5">
    <location>
        <begin position="1"/>
        <end position="11"/>
    </location>
</feature>
<dbReference type="GO" id="GO:0015179">
    <property type="term" value="F:L-amino acid transmembrane transporter activity"/>
    <property type="evidence" value="ECO:0007669"/>
    <property type="project" value="TreeGrafter"/>
</dbReference>
<feature type="transmembrane region" description="Helical" evidence="6">
    <location>
        <begin position="376"/>
        <end position="396"/>
    </location>
</feature>
<keyword evidence="2 6" id="KW-0812">Transmembrane</keyword>
<dbReference type="STRING" id="278944.A0A4Z1HU77"/>
<feature type="region of interest" description="Disordered" evidence="5">
    <location>
        <begin position="1"/>
        <end position="47"/>
    </location>
</feature>
<name>A0A4Z1HU77_9HELO</name>
<proteinExistence type="predicted"/>
<evidence type="ECO:0000313" key="7">
    <source>
        <dbReference type="EMBL" id="TGO48503.1"/>
    </source>
</evidence>
<dbReference type="InterPro" id="IPR050598">
    <property type="entry name" value="AminoAcid_Transporter"/>
</dbReference>
<organism evidence="7 8">
    <name type="scientific">Botryotinia narcissicola</name>
    <dbReference type="NCBI Taxonomy" id="278944"/>
    <lineage>
        <taxon>Eukaryota</taxon>
        <taxon>Fungi</taxon>
        <taxon>Dikarya</taxon>
        <taxon>Ascomycota</taxon>
        <taxon>Pezizomycotina</taxon>
        <taxon>Leotiomycetes</taxon>
        <taxon>Helotiales</taxon>
        <taxon>Sclerotiniaceae</taxon>
        <taxon>Botryotinia</taxon>
    </lineage>
</organism>
<dbReference type="InterPro" id="IPR002293">
    <property type="entry name" value="AA/rel_permease1"/>
</dbReference>
<dbReference type="AlphaFoldDB" id="A0A4Z1HU77"/>
<dbReference type="FunFam" id="1.20.1740.10:FF:000025">
    <property type="entry name" value="High-affinity methionine permease"/>
    <property type="match status" value="1"/>
</dbReference>
<dbReference type="EMBL" id="PQXJ01000471">
    <property type="protein sequence ID" value="TGO48503.1"/>
    <property type="molecule type" value="Genomic_DNA"/>
</dbReference>
<evidence type="ECO:0000256" key="2">
    <source>
        <dbReference type="ARBA" id="ARBA00022692"/>
    </source>
</evidence>
<comment type="caution">
    <text evidence="7">The sequence shown here is derived from an EMBL/GenBank/DDBJ whole genome shotgun (WGS) entry which is preliminary data.</text>
</comment>
<keyword evidence="3 6" id="KW-1133">Transmembrane helix</keyword>
<protein>
    <recommendedName>
        <fullName evidence="9">Amino acid permease/ SLC12A domain-containing protein</fullName>
    </recommendedName>
</protein>